<dbReference type="CDD" id="cd04301">
    <property type="entry name" value="NAT_SF"/>
    <property type="match status" value="1"/>
</dbReference>
<dbReference type="RefSeq" id="WP_087506269.1">
    <property type="nucleotide sequence ID" value="NZ_BMDX01000014.1"/>
</dbReference>
<dbReference type="AlphaFoldDB" id="A0A8J2XNA6"/>
<dbReference type="Proteomes" id="UP000619743">
    <property type="component" value="Unassembled WGS sequence"/>
</dbReference>
<evidence type="ECO:0000256" key="2">
    <source>
        <dbReference type="ARBA" id="ARBA00023315"/>
    </source>
</evidence>
<keyword evidence="1" id="KW-0808">Transferase</keyword>
<dbReference type="OrthoDB" id="9799601at2"/>
<dbReference type="PROSITE" id="PS51186">
    <property type="entry name" value="GNAT"/>
    <property type="match status" value="1"/>
</dbReference>
<dbReference type="InterPro" id="IPR000182">
    <property type="entry name" value="GNAT_dom"/>
</dbReference>
<proteinExistence type="predicted"/>
<dbReference type="GO" id="GO:0016747">
    <property type="term" value="F:acyltransferase activity, transferring groups other than amino-acyl groups"/>
    <property type="evidence" value="ECO:0007669"/>
    <property type="project" value="InterPro"/>
</dbReference>
<organism evidence="4 5">
    <name type="scientific">Neiella marina</name>
    <dbReference type="NCBI Taxonomy" id="508461"/>
    <lineage>
        <taxon>Bacteria</taxon>
        <taxon>Pseudomonadati</taxon>
        <taxon>Pseudomonadota</taxon>
        <taxon>Gammaproteobacteria</taxon>
        <taxon>Alteromonadales</taxon>
        <taxon>Echinimonadaceae</taxon>
        <taxon>Neiella</taxon>
    </lineage>
</organism>
<evidence type="ECO:0000256" key="1">
    <source>
        <dbReference type="ARBA" id="ARBA00022679"/>
    </source>
</evidence>
<dbReference type="PANTHER" id="PTHR43420">
    <property type="entry name" value="ACETYLTRANSFERASE"/>
    <property type="match status" value="1"/>
</dbReference>
<keyword evidence="5" id="KW-1185">Reference proteome</keyword>
<sequence>MAIEIKLADYSNPRHGADLIAVLRAYANDVMGGGEDLSDYAQQNLIASLAQQPGAFTVLAYVDGKPAGLANCFTGFSTFACKSLINIHDFAVVAEYRGRQLSQLLLDRVEQIARERDCCKVTLEVLQGNTVAQNAYRKHGFEGYELPGGQGHALFWEKKLA</sequence>
<dbReference type="SUPFAM" id="SSF55729">
    <property type="entry name" value="Acyl-CoA N-acyltransferases (Nat)"/>
    <property type="match status" value="1"/>
</dbReference>
<dbReference type="InterPro" id="IPR016181">
    <property type="entry name" value="Acyl_CoA_acyltransferase"/>
</dbReference>
<gene>
    <name evidence="4" type="ORF">GCM10011369_26300</name>
</gene>
<dbReference type="Gene3D" id="3.40.630.30">
    <property type="match status" value="1"/>
</dbReference>
<comment type="caution">
    <text evidence="4">The sequence shown here is derived from an EMBL/GenBank/DDBJ whole genome shotgun (WGS) entry which is preliminary data.</text>
</comment>
<keyword evidence="2" id="KW-0012">Acyltransferase</keyword>
<accession>A0A8J2XNA6</accession>
<evidence type="ECO:0000313" key="4">
    <source>
        <dbReference type="EMBL" id="GGA83053.1"/>
    </source>
</evidence>
<name>A0A8J2XNA6_9GAMM</name>
<feature type="domain" description="N-acetyltransferase" evidence="3">
    <location>
        <begin position="21"/>
        <end position="161"/>
    </location>
</feature>
<protein>
    <submittedName>
        <fullName evidence="4">N-acetyltransferase</fullName>
    </submittedName>
</protein>
<dbReference type="InterPro" id="IPR050680">
    <property type="entry name" value="YpeA/RimI_acetyltransf"/>
</dbReference>
<evidence type="ECO:0000313" key="5">
    <source>
        <dbReference type="Proteomes" id="UP000619743"/>
    </source>
</evidence>
<dbReference type="Pfam" id="PF00583">
    <property type="entry name" value="Acetyltransf_1"/>
    <property type="match status" value="1"/>
</dbReference>
<dbReference type="EMBL" id="BMDX01000014">
    <property type="protein sequence ID" value="GGA83053.1"/>
    <property type="molecule type" value="Genomic_DNA"/>
</dbReference>
<dbReference type="PANTHER" id="PTHR43420:SF44">
    <property type="entry name" value="ACETYLTRANSFERASE YPEA"/>
    <property type="match status" value="1"/>
</dbReference>
<evidence type="ECO:0000259" key="3">
    <source>
        <dbReference type="PROSITE" id="PS51186"/>
    </source>
</evidence>
<reference evidence="5" key="1">
    <citation type="journal article" date="2019" name="Int. J. Syst. Evol. Microbiol.">
        <title>The Global Catalogue of Microorganisms (GCM) 10K type strain sequencing project: providing services to taxonomists for standard genome sequencing and annotation.</title>
        <authorList>
            <consortium name="The Broad Institute Genomics Platform"/>
            <consortium name="The Broad Institute Genome Sequencing Center for Infectious Disease"/>
            <person name="Wu L."/>
            <person name="Ma J."/>
        </authorList>
    </citation>
    <scope>NUCLEOTIDE SEQUENCE [LARGE SCALE GENOMIC DNA]</scope>
    <source>
        <strain evidence="5">CGMCC 1.10130</strain>
    </source>
</reference>